<keyword evidence="5" id="KW-0460">Magnesium</keyword>
<feature type="transmembrane region" description="Helical" evidence="8">
    <location>
        <begin position="54"/>
        <end position="76"/>
    </location>
</feature>
<evidence type="ECO:0000259" key="9">
    <source>
        <dbReference type="Pfam" id="PF01769"/>
    </source>
</evidence>
<evidence type="ECO:0000256" key="2">
    <source>
        <dbReference type="ARBA" id="ARBA00009749"/>
    </source>
</evidence>
<evidence type="ECO:0000256" key="8">
    <source>
        <dbReference type="SAM" id="Phobius"/>
    </source>
</evidence>
<keyword evidence="4 8" id="KW-0812">Transmembrane</keyword>
<organism evidence="10 11">
    <name type="scientific">Candidatus Collierbacteria bacterium GW2011_GWA1_44_12</name>
    <dbReference type="NCBI Taxonomy" id="1618376"/>
    <lineage>
        <taxon>Bacteria</taxon>
        <taxon>Candidatus Collieribacteriota</taxon>
    </lineage>
</organism>
<feature type="transmembrane region" description="Helical" evidence="8">
    <location>
        <begin position="124"/>
        <end position="144"/>
    </location>
</feature>
<dbReference type="GO" id="GO:0008324">
    <property type="term" value="F:monoatomic cation transmembrane transporter activity"/>
    <property type="evidence" value="ECO:0007669"/>
    <property type="project" value="InterPro"/>
</dbReference>
<dbReference type="PANTHER" id="PTHR41394">
    <property type="entry name" value="MAGNESIUM TRANSPORTER MGTE"/>
    <property type="match status" value="1"/>
</dbReference>
<feature type="transmembrane region" description="Helical" evidence="8">
    <location>
        <begin position="20"/>
        <end position="42"/>
    </location>
</feature>
<protein>
    <recommendedName>
        <fullName evidence="9">SLC41A/MgtE integral membrane domain-containing protein</fullName>
    </recommendedName>
</protein>
<accession>A0A0G1GJI9</accession>
<dbReference type="EMBL" id="LCHN01000036">
    <property type="protein sequence ID" value="KKT34508.1"/>
    <property type="molecule type" value="Genomic_DNA"/>
</dbReference>
<name>A0A0G1GJI9_9BACT</name>
<gene>
    <name evidence="10" type="ORF">UW23_C0036G0008</name>
</gene>
<dbReference type="InterPro" id="IPR036739">
    <property type="entry name" value="SLC41_membr_dom_sf"/>
</dbReference>
<reference evidence="10 11" key="1">
    <citation type="journal article" date="2015" name="Nature">
        <title>rRNA introns, odd ribosomes, and small enigmatic genomes across a large radiation of phyla.</title>
        <authorList>
            <person name="Brown C.T."/>
            <person name="Hug L.A."/>
            <person name="Thomas B.C."/>
            <person name="Sharon I."/>
            <person name="Castelle C.J."/>
            <person name="Singh A."/>
            <person name="Wilkins M.J."/>
            <person name="Williams K.H."/>
            <person name="Banfield J.F."/>
        </authorList>
    </citation>
    <scope>NUCLEOTIDE SEQUENCE [LARGE SCALE GENOMIC DNA]</scope>
</reference>
<evidence type="ECO:0000256" key="4">
    <source>
        <dbReference type="ARBA" id="ARBA00022692"/>
    </source>
</evidence>
<sequence>MNRNFLKYADDDVTPIWRLILIRMPSLILGLFLGFGLSFVTSEFREVIETNIEMAFFIPFVVYMADAVGGQTQNIYIRDLLTGKASFKRYMIKESALGLLMGLFFGLVTAVVVTVWLGNPRVTMAVSLGIFGAVASAPMISMIVTETLELEHSDPAIGTGPIATVLQDTASVIIYGLIASAVFL</sequence>
<dbReference type="PANTHER" id="PTHR41394:SF5">
    <property type="entry name" value="SLC41A_MGTE INTEGRAL MEMBRANE DOMAIN-CONTAINING PROTEIN"/>
    <property type="match status" value="1"/>
</dbReference>
<dbReference type="Gene3D" id="1.10.357.20">
    <property type="entry name" value="SLC41 divalent cation transporters, integral membrane domain"/>
    <property type="match status" value="1"/>
</dbReference>
<evidence type="ECO:0000313" key="11">
    <source>
        <dbReference type="Proteomes" id="UP000034069"/>
    </source>
</evidence>
<evidence type="ECO:0000256" key="3">
    <source>
        <dbReference type="ARBA" id="ARBA00022448"/>
    </source>
</evidence>
<evidence type="ECO:0000256" key="7">
    <source>
        <dbReference type="ARBA" id="ARBA00023136"/>
    </source>
</evidence>
<evidence type="ECO:0000313" key="10">
    <source>
        <dbReference type="EMBL" id="KKT34508.1"/>
    </source>
</evidence>
<dbReference type="Pfam" id="PF01769">
    <property type="entry name" value="MgtE"/>
    <property type="match status" value="1"/>
</dbReference>
<keyword evidence="3" id="KW-0813">Transport</keyword>
<comment type="similarity">
    <text evidence="2">Belongs to the SLC41A transporter family.</text>
</comment>
<dbReference type="AlphaFoldDB" id="A0A0G1GJI9"/>
<evidence type="ECO:0000256" key="1">
    <source>
        <dbReference type="ARBA" id="ARBA00004141"/>
    </source>
</evidence>
<comment type="caution">
    <text evidence="10">The sequence shown here is derived from an EMBL/GenBank/DDBJ whole genome shotgun (WGS) entry which is preliminary data.</text>
</comment>
<dbReference type="SUPFAM" id="SSF161093">
    <property type="entry name" value="MgtE membrane domain-like"/>
    <property type="match status" value="1"/>
</dbReference>
<feature type="transmembrane region" description="Helical" evidence="8">
    <location>
        <begin position="97"/>
        <end position="118"/>
    </location>
</feature>
<dbReference type="InterPro" id="IPR006667">
    <property type="entry name" value="SLC41_membr_dom"/>
</dbReference>
<dbReference type="Proteomes" id="UP000034069">
    <property type="component" value="Unassembled WGS sequence"/>
</dbReference>
<evidence type="ECO:0000256" key="5">
    <source>
        <dbReference type="ARBA" id="ARBA00022842"/>
    </source>
</evidence>
<comment type="subcellular location">
    <subcellularLocation>
        <location evidence="1">Membrane</location>
        <topology evidence="1">Multi-pass membrane protein</topology>
    </subcellularLocation>
</comment>
<keyword evidence="6 8" id="KW-1133">Transmembrane helix</keyword>
<keyword evidence="7 8" id="KW-0472">Membrane</keyword>
<dbReference type="GO" id="GO:0016020">
    <property type="term" value="C:membrane"/>
    <property type="evidence" value="ECO:0007669"/>
    <property type="project" value="UniProtKB-SubCell"/>
</dbReference>
<proteinExistence type="inferred from homology"/>
<evidence type="ECO:0000256" key="6">
    <source>
        <dbReference type="ARBA" id="ARBA00022989"/>
    </source>
</evidence>
<feature type="domain" description="SLC41A/MgtE integral membrane" evidence="9">
    <location>
        <begin position="58"/>
        <end position="177"/>
    </location>
</feature>